<evidence type="ECO:0000313" key="2">
    <source>
        <dbReference type="WBParaSite" id="JU765_v2.g3878.t1"/>
    </source>
</evidence>
<accession>A0AC34R6V0</accession>
<protein>
    <submittedName>
        <fullName evidence="2">Uncharacterized protein</fullName>
    </submittedName>
</protein>
<evidence type="ECO:0000313" key="1">
    <source>
        <dbReference type="Proteomes" id="UP000887576"/>
    </source>
</evidence>
<sequence length="123" mass="13524">MREHNHRRHPVPQQLRSRACELFVPRVKESRLCSVCGFTLIDHKVEPITYHSSNSSINGGGGGGSLRNHYNLIKPIGLQHSSSVDGSLIGQNNIKEYKLFGGLLIPQNNFDNSNSGGNSPVYA</sequence>
<name>A0AC34R6V0_9BILA</name>
<proteinExistence type="predicted"/>
<reference evidence="2" key="1">
    <citation type="submission" date="2022-11" db="UniProtKB">
        <authorList>
            <consortium name="WormBaseParasite"/>
        </authorList>
    </citation>
    <scope>IDENTIFICATION</scope>
</reference>
<dbReference type="WBParaSite" id="JU765_v2.g3878.t1">
    <property type="protein sequence ID" value="JU765_v2.g3878.t1"/>
    <property type="gene ID" value="JU765_v2.g3878"/>
</dbReference>
<dbReference type="Proteomes" id="UP000887576">
    <property type="component" value="Unplaced"/>
</dbReference>
<organism evidence="1 2">
    <name type="scientific">Panagrolaimus sp. JU765</name>
    <dbReference type="NCBI Taxonomy" id="591449"/>
    <lineage>
        <taxon>Eukaryota</taxon>
        <taxon>Metazoa</taxon>
        <taxon>Ecdysozoa</taxon>
        <taxon>Nematoda</taxon>
        <taxon>Chromadorea</taxon>
        <taxon>Rhabditida</taxon>
        <taxon>Tylenchina</taxon>
        <taxon>Panagrolaimomorpha</taxon>
        <taxon>Panagrolaimoidea</taxon>
        <taxon>Panagrolaimidae</taxon>
        <taxon>Panagrolaimus</taxon>
    </lineage>
</organism>